<dbReference type="Proteomes" id="UP001139516">
    <property type="component" value="Unassembled WGS sequence"/>
</dbReference>
<dbReference type="Pfam" id="PF00072">
    <property type="entry name" value="Response_reg"/>
    <property type="match status" value="1"/>
</dbReference>
<accession>A0A9X1Y463</accession>
<dbReference type="InterPro" id="IPR050595">
    <property type="entry name" value="Bact_response_regulator"/>
</dbReference>
<dbReference type="InterPro" id="IPR001789">
    <property type="entry name" value="Sig_transdc_resp-reg_receiver"/>
</dbReference>
<dbReference type="SUPFAM" id="SSF52172">
    <property type="entry name" value="CheY-like"/>
    <property type="match status" value="1"/>
</dbReference>
<dbReference type="AlphaFoldDB" id="A0A9X1Y463"/>
<proteinExistence type="predicted"/>
<evidence type="ECO:0000256" key="2">
    <source>
        <dbReference type="PROSITE-ProRule" id="PRU00169"/>
    </source>
</evidence>
<evidence type="ECO:0000313" key="5">
    <source>
        <dbReference type="Proteomes" id="UP001139516"/>
    </source>
</evidence>
<evidence type="ECO:0000259" key="3">
    <source>
        <dbReference type="PROSITE" id="PS50110"/>
    </source>
</evidence>
<protein>
    <submittedName>
        <fullName evidence="4">Response regulator</fullName>
    </submittedName>
</protein>
<reference evidence="4" key="1">
    <citation type="submission" date="2022-04" db="EMBL/GenBank/DDBJ databases">
        <title>Roseomonas acroporae sp. nov., isolated from coral Acropora digitifera.</title>
        <authorList>
            <person name="Sun H."/>
        </authorList>
    </citation>
    <scope>NUCLEOTIDE SEQUENCE</scope>
    <source>
        <strain evidence="4">NAR14</strain>
    </source>
</reference>
<dbReference type="InterPro" id="IPR011006">
    <property type="entry name" value="CheY-like_superfamily"/>
</dbReference>
<feature type="modified residue" description="4-aspartylphosphate" evidence="2">
    <location>
        <position position="52"/>
    </location>
</feature>
<dbReference type="PROSITE" id="PS50110">
    <property type="entry name" value="RESPONSE_REGULATORY"/>
    <property type="match status" value="1"/>
</dbReference>
<dbReference type="SMART" id="SM00448">
    <property type="entry name" value="REC"/>
    <property type="match status" value="1"/>
</dbReference>
<evidence type="ECO:0000256" key="1">
    <source>
        <dbReference type="ARBA" id="ARBA00022553"/>
    </source>
</evidence>
<evidence type="ECO:0000313" key="4">
    <source>
        <dbReference type="EMBL" id="MCK8782827.1"/>
    </source>
</evidence>
<dbReference type="RefSeq" id="WP_248664946.1">
    <property type="nucleotide sequence ID" value="NZ_JALPRX010000001.1"/>
</dbReference>
<keyword evidence="1 2" id="KW-0597">Phosphoprotein</keyword>
<organism evidence="4 5">
    <name type="scientific">Roseomonas acroporae</name>
    <dbReference type="NCBI Taxonomy" id="2937791"/>
    <lineage>
        <taxon>Bacteria</taxon>
        <taxon>Pseudomonadati</taxon>
        <taxon>Pseudomonadota</taxon>
        <taxon>Alphaproteobacteria</taxon>
        <taxon>Acetobacterales</taxon>
        <taxon>Roseomonadaceae</taxon>
        <taxon>Roseomonas</taxon>
    </lineage>
</organism>
<dbReference type="PANTHER" id="PTHR44591:SF21">
    <property type="entry name" value="TWO-COMPONENT RESPONSE REGULATOR"/>
    <property type="match status" value="1"/>
</dbReference>
<name>A0A9X1Y463_9PROT</name>
<comment type="caution">
    <text evidence="4">The sequence shown here is derived from an EMBL/GenBank/DDBJ whole genome shotgun (WGS) entry which is preliminary data.</text>
</comment>
<keyword evidence="5" id="KW-1185">Reference proteome</keyword>
<feature type="domain" description="Response regulatory" evidence="3">
    <location>
        <begin position="2"/>
        <end position="117"/>
    </location>
</feature>
<dbReference type="PANTHER" id="PTHR44591">
    <property type="entry name" value="STRESS RESPONSE REGULATOR PROTEIN 1"/>
    <property type="match status" value="1"/>
</dbReference>
<dbReference type="EMBL" id="JALPRX010000001">
    <property type="protein sequence ID" value="MCK8782827.1"/>
    <property type="molecule type" value="Genomic_DNA"/>
</dbReference>
<dbReference type="Gene3D" id="3.40.50.2300">
    <property type="match status" value="1"/>
</dbReference>
<dbReference type="GO" id="GO:0000160">
    <property type="term" value="P:phosphorelay signal transduction system"/>
    <property type="evidence" value="ECO:0007669"/>
    <property type="project" value="InterPro"/>
</dbReference>
<gene>
    <name evidence="4" type="ORF">M0638_00345</name>
</gene>
<sequence>MHVLLVEDEALLRETVAGSLIDAGMDVVAAATAEEALAVMANDGPPPVVVTDIDLGAGMDGLTFACKLRSLEPDVRLLLMTGRPQRLAGRPVLAMAERHLFKPFPVSDLVAAVSEMLRDGMAAQAN</sequence>